<feature type="domain" description="C2H2-type" evidence="13">
    <location>
        <begin position="122"/>
        <end position="149"/>
    </location>
</feature>
<evidence type="ECO:0000256" key="4">
    <source>
        <dbReference type="ARBA" id="ARBA00022723"/>
    </source>
</evidence>
<evidence type="ECO:0000256" key="5">
    <source>
        <dbReference type="ARBA" id="ARBA00022737"/>
    </source>
</evidence>
<dbReference type="GO" id="GO:0003700">
    <property type="term" value="F:DNA-binding transcription factor activity"/>
    <property type="evidence" value="ECO:0007669"/>
    <property type="project" value="TreeGrafter"/>
</dbReference>
<keyword evidence="11" id="KW-0539">Nucleus</keyword>
<comment type="function">
    <text evidence="1">May be involved in transcriptional regulation.</text>
</comment>
<evidence type="ECO:0000259" key="13">
    <source>
        <dbReference type="PROSITE" id="PS50157"/>
    </source>
</evidence>
<name>A0A3P9NBB0_POERE</name>
<evidence type="ECO:0000256" key="8">
    <source>
        <dbReference type="ARBA" id="ARBA00023015"/>
    </source>
</evidence>
<dbReference type="PANTHER" id="PTHR24390">
    <property type="entry name" value="ZINC FINGER PROTEIN"/>
    <property type="match status" value="1"/>
</dbReference>
<reference evidence="14" key="3">
    <citation type="submission" date="2025-09" db="UniProtKB">
        <authorList>
            <consortium name="Ensembl"/>
        </authorList>
    </citation>
    <scope>IDENTIFICATION</scope>
    <source>
        <strain evidence="14">Guanapo</strain>
    </source>
</reference>
<dbReference type="SUPFAM" id="SSF57667">
    <property type="entry name" value="beta-beta-alpha zinc fingers"/>
    <property type="match status" value="4"/>
</dbReference>
<evidence type="ECO:0000256" key="2">
    <source>
        <dbReference type="ARBA" id="ARBA00004123"/>
    </source>
</evidence>
<dbReference type="FunFam" id="3.30.160.60:FF:002343">
    <property type="entry name" value="Zinc finger protein 33A"/>
    <property type="match status" value="1"/>
</dbReference>
<dbReference type="FunFam" id="3.30.160.60:FF:000711">
    <property type="entry name" value="zinc finger protein 697"/>
    <property type="match status" value="1"/>
</dbReference>
<evidence type="ECO:0000256" key="3">
    <source>
        <dbReference type="ARBA" id="ARBA00006991"/>
    </source>
</evidence>
<dbReference type="InterPro" id="IPR013087">
    <property type="entry name" value="Znf_C2H2_type"/>
</dbReference>
<proteinExistence type="inferred from homology"/>
<reference evidence="15" key="1">
    <citation type="submission" date="2013-11" db="EMBL/GenBank/DDBJ databases">
        <title>The genomic landscape of the Guanapo guppy.</title>
        <authorList>
            <person name="Kuenstner A."/>
            <person name="Dreyer C."/>
        </authorList>
    </citation>
    <scope>NUCLEOTIDE SEQUENCE</scope>
    <source>
        <strain evidence="15">Guanapo</strain>
    </source>
</reference>
<feature type="domain" description="C2H2-type" evidence="13">
    <location>
        <begin position="237"/>
        <end position="264"/>
    </location>
</feature>
<feature type="domain" description="C2H2-type" evidence="13">
    <location>
        <begin position="69"/>
        <end position="96"/>
    </location>
</feature>
<evidence type="ECO:0000256" key="7">
    <source>
        <dbReference type="ARBA" id="ARBA00022833"/>
    </source>
</evidence>
<protein>
    <recommendedName>
        <fullName evidence="13">C2H2-type domain-containing protein</fullName>
    </recommendedName>
</protein>
<comment type="subcellular location">
    <subcellularLocation>
        <location evidence="2">Nucleus</location>
    </subcellularLocation>
</comment>
<evidence type="ECO:0000313" key="14">
    <source>
        <dbReference type="Ensembl" id="ENSPREP00000006849.1"/>
    </source>
</evidence>
<keyword evidence="15" id="KW-1185">Reference proteome</keyword>
<dbReference type="GeneTree" id="ENSGT00950000182774"/>
<dbReference type="Pfam" id="PF00096">
    <property type="entry name" value="zf-C2H2"/>
    <property type="match status" value="7"/>
</dbReference>
<dbReference type="GO" id="GO:0042802">
    <property type="term" value="F:identical protein binding"/>
    <property type="evidence" value="ECO:0007669"/>
    <property type="project" value="UniProtKB-ARBA"/>
</dbReference>
<sequence>QHQQIKVEEKEVYCSQGEVQIELKQETDTCMVFPADEQTYQTESEPKRNQVIFQEPAESENQNWASKPFSCVICEKGFTGKHALNNHIRTHTGEKLFSCVNCGKSFGYKQHLTRHMKIHTPFSCGNCGKSFSQKRNLTQHMMIHTGEKPFSCGNCGKIFSQKSNLTRHMMIHTGEKPFPCVNCGKSFTDKYALNNHIRTHTGEKPFSCVNCGKSFSCKQYLTRTPLSGGHCELSKRFSCVICKKVFSGKYALNSHIRTHTGEKPFSCVNCGKSFSQKQNLTKHMMIHTAGLLFPSHCANVQQQILSDVELYHTERMGKFACRGGKLKHVKMHQHKKLIRHKNNALLDGVWLH</sequence>
<evidence type="ECO:0000313" key="15">
    <source>
        <dbReference type="Proteomes" id="UP000242638"/>
    </source>
</evidence>
<evidence type="ECO:0000256" key="11">
    <source>
        <dbReference type="ARBA" id="ARBA00023242"/>
    </source>
</evidence>
<dbReference type="Bgee" id="ENSPREG00000004725">
    <property type="expression patterns" value="Expressed in caudal fin and 1 other cell type or tissue"/>
</dbReference>
<evidence type="ECO:0000256" key="10">
    <source>
        <dbReference type="ARBA" id="ARBA00023163"/>
    </source>
</evidence>
<evidence type="ECO:0000256" key="9">
    <source>
        <dbReference type="ARBA" id="ARBA00023125"/>
    </source>
</evidence>
<keyword evidence="5" id="KW-0677">Repeat</keyword>
<dbReference type="FunFam" id="3.30.160.60:FF:002716">
    <property type="entry name" value="Zinc finger protein 212"/>
    <property type="match status" value="1"/>
</dbReference>
<keyword evidence="8" id="KW-0805">Transcription regulation</keyword>
<keyword evidence="9" id="KW-0238">DNA-binding</keyword>
<feature type="domain" description="C2H2-type" evidence="13">
    <location>
        <begin position="97"/>
        <end position="120"/>
    </location>
</feature>
<dbReference type="OMA" id="HICEECK"/>
<dbReference type="InterPro" id="IPR036236">
    <property type="entry name" value="Znf_C2H2_sf"/>
</dbReference>
<dbReference type="PANTHER" id="PTHR24390:SF235">
    <property type="entry name" value="GH09339P-RELATED"/>
    <property type="match status" value="1"/>
</dbReference>
<feature type="domain" description="C2H2-type" evidence="13">
    <location>
        <begin position="178"/>
        <end position="205"/>
    </location>
</feature>
<keyword evidence="7" id="KW-0862">Zinc</keyword>
<dbReference type="SMART" id="SM00355">
    <property type="entry name" value="ZnF_C2H2"/>
    <property type="match status" value="7"/>
</dbReference>
<dbReference type="GO" id="GO:0006357">
    <property type="term" value="P:regulation of transcription by RNA polymerase II"/>
    <property type="evidence" value="ECO:0007669"/>
    <property type="project" value="TreeGrafter"/>
</dbReference>
<dbReference type="GO" id="GO:0005634">
    <property type="term" value="C:nucleus"/>
    <property type="evidence" value="ECO:0007669"/>
    <property type="project" value="UniProtKB-SubCell"/>
</dbReference>
<evidence type="ECO:0000256" key="6">
    <source>
        <dbReference type="ARBA" id="ARBA00022771"/>
    </source>
</evidence>
<dbReference type="Ensembl" id="ENSPRET00000006938.1">
    <property type="protein sequence ID" value="ENSPREP00000006849.1"/>
    <property type="gene ID" value="ENSPREG00000004725.1"/>
</dbReference>
<dbReference type="GO" id="GO:0000978">
    <property type="term" value="F:RNA polymerase II cis-regulatory region sequence-specific DNA binding"/>
    <property type="evidence" value="ECO:0007669"/>
    <property type="project" value="TreeGrafter"/>
</dbReference>
<reference evidence="14" key="2">
    <citation type="submission" date="2025-08" db="UniProtKB">
        <authorList>
            <consortium name="Ensembl"/>
        </authorList>
    </citation>
    <scope>IDENTIFICATION</scope>
    <source>
        <strain evidence="14">Guanapo</strain>
    </source>
</reference>
<keyword evidence="6 12" id="KW-0863">Zinc-finger</keyword>
<dbReference type="GO" id="GO:0008270">
    <property type="term" value="F:zinc ion binding"/>
    <property type="evidence" value="ECO:0007669"/>
    <property type="project" value="UniProtKB-KW"/>
</dbReference>
<dbReference type="PROSITE" id="PS00028">
    <property type="entry name" value="ZINC_FINGER_C2H2_1"/>
    <property type="match status" value="6"/>
</dbReference>
<dbReference type="AlphaFoldDB" id="A0A3P9NBB0"/>
<dbReference type="Gene3D" id="3.30.160.60">
    <property type="entry name" value="Classic Zinc Finger"/>
    <property type="match status" value="8"/>
</dbReference>
<accession>A0A3P9NBB0</accession>
<organism evidence="14 15">
    <name type="scientific">Poecilia reticulata</name>
    <name type="common">Guppy</name>
    <name type="synonym">Acanthophacelus reticulatus</name>
    <dbReference type="NCBI Taxonomy" id="8081"/>
    <lineage>
        <taxon>Eukaryota</taxon>
        <taxon>Metazoa</taxon>
        <taxon>Chordata</taxon>
        <taxon>Craniata</taxon>
        <taxon>Vertebrata</taxon>
        <taxon>Euteleostomi</taxon>
        <taxon>Actinopterygii</taxon>
        <taxon>Neopterygii</taxon>
        <taxon>Teleostei</taxon>
        <taxon>Neoteleostei</taxon>
        <taxon>Acanthomorphata</taxon>
        <taxon>Ovalentaria</taxon>
        <taxon>Atherinomorphae</taxon>
        <taxon>Cyprinodontiformes</taxon>
        <taxon>Poeciliidae</taxon>
        <taxon>Poeciliinae</taxon>
        <taxon>Poecilia</taxon>
    </lineage>
</organism>
<feature type="domain" description="C2H2-type" evidence="13">
    <location>
        <begin position="265"/>
        <end position="288"/>
    </location>
</feature>
<comment type="similarity">
    <text evidence="3">Belongs to the krueppel C2H2-type zinc-finger protein family.</text>
</comment>
<keyword evidence="4" id="KW-0479">Metal-binding</keyword>
<dbReference type="FunFam" id="3.30.160.60:FF:000097">
    <property type="entry name" value="Zinc finger protein"/>
    <property type="match status" value="1"/>
</dbReference>
<dbReference type="FunFam" id="3.30.160.60:FF:000096">
    <property type="entry name" value="Zinc finger and BTB domain-containing protein 18 isoform 1"/>
    <property type="match status" value="1"/>
</dbReference>
<feature type="domain" description="C2H2-type" evidence="13">
    <location>
        <begin position="150"/>
        <end position="177"/>
    </location>
</feature>
<dbReference type="FunFam" id="3.30.160.60:FF:000508">
    <property type="entry name" value="Myeloid zinc finger 1"/>
    <property type="match status" value="3"/>
</dbReference>
<evidence type="ECO:0000256" key="1">
    <source>
        <dbReference type="ARBA" id="ARBA00003767"/>
    </source>
</evidence>
<dbReference type="PROSITE" id="PS50157">
    <property type="entry name" value="ZINC_FINGER_C2H2_2"/>
    <property type="match status" value="7"/>
</dbReference>
<keyword evidence="10" id="KW-0804">Transcription</keyword>
<dbReference type="Proteomes" id="UP000242638">
    <property type="component" value="Unassembled WGS sequence"/>
</dbReference>
<evidence type="ECO:0000256" key="12">
    <source>
        <dbReference type="PROSITE-ProRule" id="PRU00042"/>
    </source>
</evidence>